<proteinExistence type="predicted"/>
<organism evidence="1 2">
    <name type="scientific">Aquimarina algiphila</name>
    <dbReference type="NCBI Taxonomy" id="2047982"/>
    <lineage>
        <taxon>Bacteria</taxon>
        <taxon>Pseudomonadati</taxon>
        <taxon>Bacteroidota</taxon>
        <taxon>Flavobacteriia</taxon>
        <taxon>Flavobacteriales</taxon>
        <taxon>Flavobacteriaceae</taxon>
        <taxon>Aquimarina</taxon>
    </lineage>
</organism>
<dbReference type="RefSeq" id="WP_109433904.1">
    <property type="nucleotide sequence ID" value="NZ_CANLFO010000006.1"/>
</dbReference>
<accession>A0A554VPL7</accession>
<dbReference type="AlphaFoldDB" id="A0A554VPL7"/>
<evidence type="ECO:0000313" key="1">
    <source>
        <dbReference type="EMBL" id="TSE10413.1"/>
    </source>
</evidence>
<protein>
    <submittedName>
        <fullName evidence="1">Uncharacterized protein</fullName>
    </submittedName>
</protein>
<dbReference type="EMBL" id="VLNR01000007">
    <property type="protein sequence ID" value="TSE10413.1"/>
    <property type="molecule type" value="Genomic_DNA"/>
</dbReference>
<reference evidence="1 2" key="1">
    <citation type="submission" date="2019-07" db="EMBL/GenBank/DDBJ databases">
        <title>The draft genome sequence of Aquimarina algiphila M91.</title>
        <authorList>
            <person name="Meng X."/>
        </authorList>
    </citation>
    <scope>NUCLEOTIDE SEQUENCE [LARGE SCALE GENOMIC DNA]</scope>
    <source>
        <strain evidence="1 2">M91</strain>
    </source>
</reference>
<dbReference type="Proteomes" id="UP000318833">
    <property type="component" value="Unassembled WGS sequence"/>
</dbReference>
<comment type="caution">
    <text evidence="1">The sequence shown here is derived from an EMBL/GenBank/DDBJ whole genome shotgun (WGS) entry which is preliminary data.</text>
</comment>
<dbReference type="OrthoDB" id="9793307at2"/>
<name>A0A554VPL7_9FLAO</name>
<evidence type="ECO:0000313" key="2">
    <source>
        <dbReference type="Proteomes" id="UP000318833"/>
    </source>
</evidence>
<keyword evidence="2" id="KW-1185">Reference proteome</keyword>
<sequence length="261" mass="28500">MTQRSRTYLFEGPFSNGERPDQNAFNDVWDSFINYEDDPISIEDSNYVFDNAIRIGSTNDDTNGTIRFFGGVFEFREGNNWRPLGDPGSGGVFAPISNGPNVAYNGGNVGIGTGDVTPTDYLFEVRIGVNNGVTNQVRLGSAVIHDRSTGTSADRAHFSHFERANDTEYALRQRADGDVNINAPLTEVIRFTQNGNLVRMQIEDDTGNVVIGGTVSNTNQNNHPNANLFTNGEIVMVNGSEVINIREVLNELDSRVSALGG</sequence>
<gene>
    <name evidence="1" type="ORF">FOF46_05090</name>
</gene>